<dbReference type="Proteomes" id="UP000244904">
    <property type="component" value="Unassembled WGS sequence"/>
</dbReference>
<feature type="transmembrane region" description="Helical" evidence="5">
    <location>
        <begin position="65"/>
        <end position="89"/>
    </location>
</feature>
<keyword evidence="4 5" id="KW-0472">Membrane</keyword>
<keyword evidence="2 5" id="KW-0812">Transmembrane</keyword>
<feature type="transmembrane region" description="Helical" evidence="5">
    <location>
        <begin position="33"/>
        <end position="53"/>
    </location>
</feature>
<accession>A0A2R8AXI6</accession>
<evidence type="ECO:0000256" key="1">
    <source>
        <dbReference type="ARBA" id="ARBA00004141"/>
    </source>
</evidence>
<comment type="subcellular location">
    <subcellularLocation>
        <location evidence="1">Membrane</location>
        <topology evidence="1">Multi-pass membrane protein</topology>
    </subcellularLocation>
</comment>
<feature type="transmembrane region" description="Helical" evidence="5">
    <location>
        <begin position="161"/>
        <end position="185"/>
    </location>
</feature>
<keyword evidence="8" id="KW-1185">Reference proteome</keyword>
<name>A0A2R8AXI6_9RHOB</name>
<evidence type="ECO:0000256" key="4">
    <source>
        <dbReference type="ARBA" id="ARBA00023136"/>
    </source>
</evidence>
<gene>
    <name evidence="7" type="ORF">PRI8871_02478</name>
</gene>
<dbReference type="RefSeq" id="WP_181389459.1">
    <property type="nucleotide sequence ID" value="NZ_OMOJ01000005.1"/>
</dbReference>
<feature type="transmembrane region" description="Helical" evidence="5">
    <location>
        <begin position="101"/>
        <end position="125"/>
    </location>
</feature>
<dbReference type="AlphaFoldDB" id="A0A2R8AXI6"/>
<evidence type="ECO:0000313" key="8">
    <source>
        <dbReference type="Proteomes" id="UP000244904"/>
    </source>
</evidence>
<dbReference type="InterPro" id="IPR006977">
    <property type="entry name" value="Yip1_dom"/>
</dbReference>
<feature type="transmembrane region" description="Helical" evidence="5">
    <location>
        <begin position="131"/>
        <end position="149"/>
    </location>
</feature>
<proteinExistence type="predicted"/>
<evidence type="ECO:0000259" key="6">
    <source>
        <dbReference type="Pfam" id="PF04893"/>
    </source>
</evidence>
<feature type="domain" description="Yip1" evidence="6">
    <location>
        <begin position="13"/>
        <end position="176"/>
    </location>
</feature>
<protein>
    <recommendedName>
        <fullName evidence="6">Yip1 domain-containing protein</fullName>
    </recommendedName>
</protein>
<evidence type="ECO:0000256" key="3">
    <source>
        <dbReference type="ARBA" id="ARBA00022989"/>
    </source>
</evidence>
<evidence type="ECO:0000256" key="5">
    <source>
        <dbReference type="SAM" id="Phobius"/>
    </source>
</evidence>
<dbReference type="GO" id="GO:0016020">
    <property type="term" value="C:membrane"/>
    <property type="evidence" value="ECO:0007669"/>
    <property type="project" value="UniProtKB-SubCell"/>
</dbReference>
<dbReference type="Pfam" id="PF04893">
    <property type="entry name" value="Yip1"/>
    <property type="match status" value="1"/>
</dbReference>
<evidence type="ECO:0000256" key="2">
    <source>
        <dbReference type="ARBA" id="ARBA00022692"/>
    </source>
</evidence>
<evidence type="ECO:0000313" key="7">
    <source>
        <dbReference type="EMBL" id="SPF80667.1"/>
    </source>
</evidence>
<dbReference type="EMBL" id="OMOJ01000005">
    <property type="protein sequence ID" value="SPF80667.1"/>
    <property type="molecule type" value="Genomic_DNA"/>
</dbReference>
<sequence length="186" mass="19817">MTLPMQARVIQSVQAPRAVADWLIRLQLPRNTVLLAFALVVVLNTLLTGITLLGDPMAALAGPLAAPWVMAVVFALMVLIFAACIASIGRMMGGQGRFDQILLMLTWMQALRILVQIAVLIVAFISPGLALIGAFVASLLGIWIFLNLVDVVHAFGSLLKTLGVVFLGFIGMAVALMVVVPMIGIQ</sequence>
<reference evidence="8" key="1">
    <citation type="submission" date="2018-03" db="EMBL/GenBank/DDBJ databases">
        <authorList>
            <person name="Rodrigo-Torres L."/>
            <person name="Arahal R. D."/>
            <person name="Lucena T."/>
        </authorList>
    </citation>
    <scope>NUCLEOTIDE SEQUENCE [LARGE SCALE GENOMIC DNA]</scope>
    <source>
        <strain evidence="8">CECT 8871</strain>
    </source>
</reference>
<keyword evidence="3 5" id="KW-1133">Transmembrane helix</keyword>
<organism evidence="7 8">
    <name type="scientific">Pseudoprimorskyibacter insulae</name>
    <dbReference type="NCBI Taxonomy" id="1695997"/>
    <lineage>
        <taxon>Bacteria</taxon>
        <taxon>Pseudomonadati</taxon>
        <taxon>Pseudomonadota</taxon>
        <taxon>Alphaproteobacteria</taxon>
        <taxon>Rhodobacterales</taxon>
        <taxon>Paracoccaceae</taxon>
        <taxon>Pseudoprimorskyibacter</taxon>
    </lineage>
</organism>